<dbReference type="InterPro" id="IPR003650">
    <property type="entry name" value="Orange_dom"/>
</dbReference>
<proteinExistence type="predicted"/>
<reference evidence="10" key="2">
    <citation type="submission" date="2025-04" db="UniProtKB">
        <authorList>
            <consortium name="RefSeq"/>
        </authorList>
    </citation>
    <scope>IDENTIFICATION</scope>
    <source>
        <strain evidence="10">USDA-PBARC FA_bdor</strain>
        <tissue evidence="10">Whole organism</tissue>
    </source>
</reference>
<dbReference type="KEGG" id="fas:105272058"/>
<organism evidence="8">
    <name type="scientific">Fopius arisanus</name>
    <dbReference type="NCBI Taxonomy" id="64838"/>
    <lineage>
        <taxon>Eukaryota</taxon>
        <taxon>Metazoa</taxon>
        <taxon>Ecdysozoa</taxon>
        <taxon>Arthropoda</taxon>
        <taxon>Hexapoda</taxon>
        <taxon>Insecta</taxon>
        <taxon>Pterygota</taxon>
        <taxon>Neoptera</taxon>
        <taxon>Endopterygota</taxon>
        <taxon>Hymenoptera</taxon>
        <taxon>Apocrita</taxon>
        <taxon>Ichneumonoidea</taxon>
        <taxon>Braconidae</taxon>
        <taxon>Opiinae</taxon>
        <taxon>Fopius</taxon>
    </lineage>
</organism>
<dbReference type="Pfam" id="PF00010">
    <property type="entry name" value="HLH"/>
    <property type="match status" value="1"/>
</dbReference>
<dbReference type="GO" id="GO:0005634">
    <property type="term" value="C:nucleus"/>
    <property type="evidence" value="ECO:0007669"/>
    <property type="project" value="UniProtKB-SubCell"/>
</dbReference>
<evidence type="ECO:0000256" key="4">
    <source>
        <dbReference type="ARBA" id="ARBA00023163"/>
    </source>
</evidence>
<evidence type="ECO:0000313" key="10">
    <source>
        <dbReference type="RefSeq" id="XP_011312241.1"/>
    </source>
</evidence>
<name>A0A0C9QWH3_9HYME</name>
<evidence type="ECO:0000256" key="1">
    <source>
        <dbReference type="ARBA" id="ARBA00004123"/>
    </source>
</evidence>
<gene>
    <name evidence="8" type="primary">HLHmbeta_1</name>
    <name evidence="10" type="synonym">LOC105272058</name>
    <name evidence="8" type="ORF">g.9500</name>
</gene>
<accession>A0A9R1U9N9</accession>
<dbReference type="GO" id="GO:1990837">
    <property type="term" value="F:sequence-specific double-stranded DNA binding"/>
    <property type="evidence" value="ECO:0007669"/>
    <property type="project" value="UniProtKB-ARBA"/>
</dbReference>
<dbReference type="InterPro" id="IPR036638">
    <property type="entry name" value="HLH_DNA-bd_sf"/>
</dbReference>
<dbReference type="CDD" id="cd19741">
    <property type="entry name" value="bHLH-O_ESMB_like"/>
    <property type="match status" value="1"/>
</dbReference>
<dbReference type="RefSeq" id="XP_011312241.1">
    <property type="nucleotide sequence ID" value="XM_011313939.1"/>
</dbReference>
<protein>
    <submittedName>
        <fullName evidence="10">Enhancer of split mbeta protein</fullName>
    </submittedName>
    <submittedName>
        <fullName evidence="8">HLHmbeta_1 protein</fullName>
    </submittedName>
</protein>
<keyword evidence="2" id="KW-0805">Transcription regulation</keyword>
<keyword evidence="3" id="KW-0238">DNA-binding</keyword>
<evidence type="ECO:0000256" key="3">
    <source>
        <dbReference type="ARBA" id="ARBA00023125"/>
    </source>
</evidence>
<evidence type="ECO:0000313" key="8">
    <source>
        <dbReference type="EMBL" id="JAG77861.1"/>
    </source>
</evidence>
<dbReference type="PROSITE" id="PS50888">
    <property type="entry name" value="BHLH"/>
    <property type="match status" value="1"/>
</dbReference>
<keyword evidence="5" id="KW-0539">Nucleus</keyword>
<evidence type="ECO:0000259" key="7">
    <source>
        <dbReference type="PROSITE" id="PS50888"/>
    </source>
</evidence>
<dbReference type="GO" id="GO:0046983">
    <property type="term" value="F:protein dimerization activity"/>
    <property type="evidence" value="ECO:0007669"/>
    <property type="project" value="InterPro"/>
</dbReference>
<evidence type="ECO:0000256" key="2">
    <source>
        <dbReference type="ARBA" id="ARBA00023015"/>
    </source>
</evidence>
<dbReference type="AlphaFoldDB" id="A0A0C9QWH3"/>
<feature type="domain" description="BHLH" evidence="7">
    <location>
        <begin position="16"/>
        <end position="73"/>
    </location>
</feature>
<feature type="region of interest" description="Disordered" evidence="6">
    <location>
        <begin position="151"/>
        <end position="227"/>
    </location>
</feature>
<dbReference type="Gene3D" id="4.10.280.10">
    <property type="entry name" value="Helix-loop-helix DNA-binding domain"/>
    <property type="match status" value="1"/>
</dbReference>
<dbReference type="PANTHER" id="PTHR10985">
    <property type="entry name" value="BASIC HELIX-LOOP-HELIX TRANSCRIPTION FACTOR, HES-RELATED"/>
    <property type="match status" value="1"/>
</dbReference>
<comment type="subcellular location">
    <subcellularLocation>
        <location evidence="1">Nucleus</location>
    </subcellularLocation>
</comment>
<dbReference type="SMART" id="SM00353">
    <property type="entry name" value="HLH"/>
    <property type="match status" value="1"/>
</dbReference>
<feature type="compositionally biased region" description="Acidic residues" evidence="6">
    <location>
        <begin position="207"/>
        <end position="219"/>
    </location>
</feature>
<dbReference type="GeneID" id="105272058"/>
<dbReference type="InterPro" id="IPR011598">
    <property type="entry name" value="bHLH_dom"/>
</dbReference>
<dbReference type="InterPro" id="IPR050370">
    <property type="entry name" value="HES_HEY"/>
</dbReference>
<dbReference type="Pfam" id="PF07527">
    <property type="entry name" value="Hairy_orange"/>
    <property type="match status" value="1"/>
</dbReference>
<keyword evidence="4" id="KW-0804">Transcription</keyword>
<dbReference type="FunFam" id="4.10.280.10:FF:000009">
    <property type="entry name" value="Transcription factor HES-1"/>
    <property type="match status" value="1"/>
</dbReference>
<evidence type="ECO:0000256" key="6">
    <source>
        <dbReference type="SAM" id="MobiDB-lite"/>
    </source>
</evidence>
<dbReference type="SUPFAM" id="SSF158457">
    <property type="entry name" value="Orange domain-like"/>
    <property type="match status" value="1"/>
</dbReference>
<dbReference type="OrthoDB" id="6085656at2759"/>
<accession>A0A0C9QWH3</accession>
<dbReference type="GO" id="GO:0006355">
    <property type="term" value="P:regulation of DNA-templated transcription"/>
    <property type="evidence" value="ECO:0007669"/>
    <property type="project" value="InterPro"/>
</dbReference>
<dbReference type="SUPFAM" id="SSF47459">
    <property type="entry name" value="HLH, helix-loop-helix DNA-binding domain"/>
    <property type="match status" value="1"/>
</dbReference>
<dbReference type="Proteomes" id="UP000694866">
    <property type="component" value="Unplaced"/>
</dbReference>
<reference evidence="8" key="1">
    <citation type="submission" date="2015-01" db="EMBL/GenBank/DDBJ databases">
        <title>Transcriptome Assembly of Fopius arisanus.</title>
        <authorList>
            <person name="Geib S."/>
        </authorList>
    </citation>
    <scope>NUCLEOTIDE SEQUENCE</scope>
</reference>
<dbReference type="EMBL" id="GBYB01008094">
    <property type="protein sequence ID" value="JAG77861.1"/>
    <property type="molecule type" value="Transcribed_RNA"/>
</dbReference>
<evidence type="ECO:0000256" key="5">
    <source>
        <dbReference type="ARBA" id="ARBA00023242"/>
    </source>
</evidence>
<sequence>MMSYDYPHPVSRTYQYKKITKPALERKRRARMNKSVEQLKNLMIDALETEAENISKLEKADILELTVRHIQRLHSQSSGLSPVVSPNEDPTAESRWQSGFGHCAAEACKYLAALPGESGQKLAKHLASGLESTHKLNIQIMPKDDLMSPNCGASPHLGVTPNGPPSVDIPCPSLVPPQPLVNTPESPCESAPSPTLEGSGTKPPTPIDDDEEIDVEGVDNDPMWRPW</sequence>
<keyword evidence="9" id="KW-1185">Reference proteome</keyword>
<evidence type="ECO:0000313" key="9">
    <source>
        <dbReference type="Proteomes" id="UP000694866"/>
    </source>
</evidence>